<dbReference type="RefSeq" id="WP_100759871.1">
    <property type="nucleotide sequence ID" value="NZ_NPDT01000008.1"/>
</dbReference>
<gene>
    <name evidence="1" type="ORF">CH371_16510</name>
</gene>
<proteinExistence type="predicted"/>
<evidence type="ECO:0000313" key="2">
    <source>
        <dbReference type="Proteomes" id="UP000231912"/>
    </source>
</evidence>
<dbReference type="NCBIfam" id="NF047756">
    <property type="entry name" value="LIC11435_fam"/>
    <property type="match status" value="1"/>
</dbReference>
<dbReference type="InterPro" id="IPR058177">
    <property type="entry name" value="LIC11435-like"/>
</dbReference>
<organism evidence="1 2">
    <name type="scientific">Leptospira wolffii</name>
    <dbReference type="NCBI Taxonomy" id="409998"/>
    <lineage>
        <taxon>Bacteria</taxon>
        <taxon>Pseudomonadati</taxon>
        <taxon>Spirochaetota</taxon>
        <taxon>Spirochaetia</taxon>
        <taxon>Leptospirales</taxon>
        <taxon>Leptospiraceae</taxon>
        <taxon>Leptospira</taxon>
    </lineage>
</organism>
<dbReference type="Proteomes" id="UP000231912">
    <property type="component" value="Unassembled WGS sequence"/>
</dbReference>
<name>A0A2M9Z8H8_9LEPT</name>
<comment type="caution">
    <text evidence="1">The sequence shown here is derived from an EMBL/GenBank/DDBJ whole genome shotgun (WGS) entry which is preliminary data.</text>
</comment>
<accession>A0A2M9Z8H8</accession>
<protein>
    <recommendedName>
        <fullName evidence="3">DUF5683 domain-containing protein</fullName>
    </recommendedName>
</protein>
<reference evidence="1 2" key="1">
    <citation type="submission" date="2017-07" db="EMBL/GenBank/DDBJ databases">
        <title>Leptospira spp. isolated from tropical soils.</title>
        <authorList>
            <person name="Thibeaux R."/>
            <person name="Iraola G."/>
            <person name="Ferres I."/>
            <person name="Bierque E."/>
            <person name="Girault D."/>
            <person name="Soupe-Gilbert M.-E."/>
            <person name="Picardeau M."/>
            <person name="Goarant C."/>
        </authorList>
    </citation>
    <scope>NUCLEOTIDE SEQUENCE [LARGE SCALE GENOMIC DNA]</scope>
    <source>
        <strain evidence="1 2">FH2-C-A2</strain>
    </source>
</reference>
<sequence>MSSRVLYISKRIFWILGILLFSVPLFAKEEGVKLEWKPIPDAGGYVVEIKDSRGKITREKTNATQIQVVLPPGTYEHRIGVLNRYGRVSVFSTWIPFDVILSQKPEILAASQSKFLNKDLPDTLEIKGKHFTDGTKITFKDSKGNEIPIKSIEVKDSETIVVTIDKRKAPQGAISLRIENPRNKVAEKDNYLLLAETPEQLAELEEEKSSKVSSSSSFFDFGAAARSAVLPGWGQAYQNKSKLHTFVFPALIIGAGSYAAFQGSTYLSSVHSLDAARSNNILLNAAFLQTGDPTLFNLAFMNYMQISPKYSAASANFGQLEVAIGVVGLFYLVNLLDAGFISGPKQILVEGTSTPVTVSPLFRNVPESERWSSYTGSGSPVLSQRMEFGAQFSW</sequence>
<dbReference type="AlphaFoldDB" id="A0A2M9Z8H8"/>
<dbReference type="EMBL" id="NPDT01000008">
    <property type="protein sequence ID" value="PJZ64725.1"/>
    <property type="molecule type" value="Genomic_DNA"/>
</dbReference>
<evidence type="ECO:0008006" key="3">
    <source>
        <dbReference type="Google" id="ProtNLM"/>
    </source>
</evidence>
<evidence type="ECO:0000313" key="1">
    <source>
        <dbReference type="EMBL" id="PJZ64725.1"/>
    </source>
</evidence>